<proteinExistence type="inferred from homology"/>
<evidence type="ECO:0000256" key="1">
    <source>
        <dbReference type="RuleBase" id="RU361155"/>
    </source>
</evidence>
<evidence type="ECO:0000313" key="4">
    <source>
        <dbReference type="Proteomes" id="UP001239994"/>
    </source>
</evidence>
<keyword evidence="1" id="KW-0808">Transferase</keyword>
<dbReference type="GO" id="GO:0001517">
    <property type="term" value="F:N-acetylglucosamine 6-O-sulfotransferase activity"/>
    <property type="evidence" value="ECO:0007669"/>
    <property type="project" value="TreeGrafter"/>
</dbReference>
<dbReference type="EMBL" id="JAROKS010000024">
    <property type="protein sequence ID" value="KAK1786547.1"/>
    <property type="molecule type" value="Genomic_DNA"/>
</dbReference>
<dbReference type="AlphaFoldDB" id="A0AAD8YTE1"/>
<dbReference type="InterPro" id="IPR051135">
    <property type="entry name" value="Gal/GlcNAc/GalNAc_ST"/>
</dbReference>
<accession>A0AAD8YTE1</accession>
<evidence type="ECO:0000259" key="2">
    <source>
        <dbReference type="Pfam" id="PF00685"/>
    </source>
</evidence>
<protein>
    <recommendedName>
        <fullName evidence="1">Sulfotransferase</fullName>
        <ecNumber evidence="1">2.8.2.-</ecNumber>
    </recommendedName>
</protein>
<dbReference type="Proteomes" id="UP001239994">
    <property type="component" value="Unassembled WGS sequence"/>
</dbReference>
<sequence length="237" mass="27374">MCPIQDLSVLEKECRKYDTIVIKGVRILDVNILAPLIEDPSLNLKIIHLVRDPRAVANSRIKSKHGMIRENLQVVRSRNQKSHRNLYLDQRRRDDFYSVGAMEVICECMSHTLKTVLSPPNWFKGKYMLVRYEDLVENPVQILHNIYRFINLTTSRDIESFVMNMTSGSSFPSNNFDVSARNATHTATAWRALLSYSKIQQVEEYCQYAMSILGYLPVPSPVELTDLRRSLLTLPKI</sequence>
<reference evidence="3" key="1">
    <citation type="submission" date="2023-03" db="EMBL/GenBank/DDBJ databases">
        <title>Electrophorus voltai genome.</title>
        <authorList>
            <person name="Bian C."/>
        </authorList>
    </citation>
    <scope>NUCLEOTIDE SEQUENCE</scope>
    <source>
        <strain evidence="3">CB-2022</strain>
        <tissue evidence="3">Muscle</tissue>
    </source>
</reference>
<keyword evidence="4" id="KW-1185">Reference proteome</keyword>
<organism evidence="3 4">
    <name type="scientific">Electrophorus voltai</name>
    <dbReference type="NCBI Taxonomy" id="2609070"/>
    <lineage>
        <taxon>Eukaryota</taxon>
        <taxon>Metazoa</taxon>
        <taxon>Chordata</taxon>
        <taxon>Craniata</taxon>
        <taxon>Vertebrata</taxon>
        <taxon>Euteleostomi</taxon>
        <taxon>Actinopterygii</taxon>
        <taxon>Neopterygii</taxon>
        <taxon>Teleostei</taxon>
        <taxon>Ostariophysi</taxon>
        <taxon>Gymnotiformes</taxon>
        <taxon>Gymnotoidei</taxon>
        <taxon>Gymnotidae</taxon>
        <taxon>Electrophorus</taxon>
    </lineage>
</organism>
<comment type="caution">
    <text evidence="3">The sequence shown here is derived from an EMBL/GenBank/DDBJ whole genome shotgun (WGS) entry which is preliminary data.</text>
</comment>
<dbReference type="GO" id="GO:0006044">
    <property type="term" value="P:N-acetylglucosamine metabolic process"/>
    <property type="evidence" value="ECO:0007669"/>
    <property type="project" value="TreeGrafter"/>
</dbReference>
<dbReference type="PANTHER" id="PTHR10704">
    <property type="entry name" value="CARBOHYDRATE SULFOTRANSFERASE"/>
    <property type="match status" value="1"/>
</dbReference>
<dbReference type="EC" id="2.8.2.-" evidence="1"/>
<dbReference type="GO" id="GO:0006790">
    <property type="term" value="P:sulfur compound metabolic process"/>
    <property type="evidence" value="ECO:0007669"/>
    <property type="project" value="TreeGrafter"/>
</dbReference>
<dbReference type="Gene3D" id="3.40.50.300">
    <property type="entry name" value="P-loop containing nucleotide triphosphate hydrolases"/>
    <property type="match status" value="1"/>
</dbReference>
<comment type="similarity">
    <text evidence="1">Belongs to the sulfotransferase 1 family.</text>
</comment>
<dbReference type="InterPro" id="IPR027417">
    <property type="entry name" value="P-loop_NTPase"/>
</dbReference>
<dbReference type="PANTHER" id="PTHR10704:SF3">
    <property type="entry name" value="CARBOHYDRATE SULFOTRANSFERASE 2"/>
    <property type="match status" value="1"/>
</dbReference>
<feature type="domain" description="Sulfotransferase" evidence="2">
    <location>
        <begin position="41"/>
        <end position="212"/>
    </location>
</feature>
<dbReference type="SUPFAM" id="SSF52540">
    <property type="entry name" value="P-loop containing nucleoside triphosphate hydrolases"/>
    <property type="match status" value="1"/>
</dbReference>
<dbReference type="Pfam" id="PF00685">
    <property type="entry name" value="Sulfotransfer_1"/>
    <property type="match status" value="1"/>
</dbReference>
<name>A0AAD8YTE1_9TELE</name>
<evidence type="ECO:0000313" key="3">
    <source>
        <dbReference type="EMBL" id="KAK1786547.1"/>
    </source>
</evidence>
<gene>
    <name evidence="3" type="ORF">P4O66_003001</name>
</gene>
<dbReference type="InterPro" id="IPR000863">
    <property type="entry name" value="Sulfotransferase_dom"/>
</dbReference>